<gene>
    <name evidence="1" type="ORF">TGAM01_v205302</name>
</gene>
<evidence type="ECO:0000313" key="1">
    <source>
        <dbReference type="EMBL" id="PON25865.1"/>
    </source>
</evidence>
<accession>A0A2P4ZNJ4</accession>
<dbReference type="STRING" id="398673.A0A2P4ZNJ4"/>
<proteinExistence type="predicted"/>
<comment type="caution">
    <text evidence="1">The sequence shown here is derived from an EMBL/GenBank/DDBJ whole genome shotgun (WGS) entry which is preliminary data.</text>
</comment>
<dbReference type="RefSeq" id="XP_024405649.1">
    <property type="nucleotide sequence ID" value="XM_024549616.1"/>
</dbReference>
<sequence>MNSNRPVLHSIAMLRQMLMSPSTLDSIRHKEKEKRVHPKRGVMDRSDCATLQRTGMYLTADSSGAAGFAAHKAGGGKLAAVGAAAVGAIGANLIEHAFKKRKEEKEMQNLAYGGNNDGHHHHHHHQKY</sequence>
<name>A0A2P4ZNJ4_9HYPO</name>
<reference evidence="1 2" key="1">
    <citation type="journal article" date="2016" name="Genome Announc.">
        <title>Draft Whole-Genome Sequence of Trichoderma gamsii T6085, a Promising Biocontrol Agent of Fusarium Head Blight on Wheat.</title>
        <authorList>
            <person name="Baroncelli R."/>
            <person name="Zapparata A."/>
            <person name="Piaggeschi G."/>
            <person name="Sarrocco S."/>
            <person name="Vannacci G."/>
        </authorList>
    </citation>
    <scope>NUCLEOTIDE SEQUENCE [LARGE SCALE GENOMIC DNA]</scope>
    <source>
        <strain evidence="1 2">T6085</strain>
    </source>
</reference>
<keyword evidence="2" id="KW-1185">Reference proteome</keyword>
<evidence type="ECO:0000313" key="2">
    <source>
        <dbReference type="Proteomes" id="UP000054821"/>
    </source>
</evidence>
<dbReference type="AlphaFoldDB" id="A0A2P4ZNJ4"/>
<dbReference type="GeneID" id="29983395"/>
<organism evidence="1 2">
    <name type="scientific">Trichoderma gamsii</name>
    <dbReference type="NCBI Taxonomy" id="398673"/>
    <lineage>
        <taxon>Eukaryota</taxon>
        <taxon>Fungi</taxon>
        <taxon>Dikarya</taxon>
        <taxon>Ascomycota</taxon>
        <taxon>Pezizomycotina</taxon>
        <taxon>Sordariomycetes</taxon>
        <taxon>Hypocreomycetidae</taxon>
        <taxon>Hypocreales</taxon>
        <taxon>Hypocreaceae</taxon>
        <taxon>Trichoderma</taxon>
    </lineage>
</organism>
<dbReference type="EMBL" id="JPDN02000016">
    <property type="protein sequence ID" value="PON25865.1"/>
    <property type="molecule type" value="Genomic_DNA"/>
</dbReference>
<dbReference type="Proteomes" id="UP000054821">
    <property type="component" value="Unassembled WGS sequence"/>
</dbReference>
<protein>
    <submittedName>
        <fullName evidence="1">Uncharacterized protein</fullName>
    </submittedName>
</protein>